<feature type="signal peptide" evidence="2">
    <location>
        <begin position="1"/>
        <end position="20"/>
    </location>
</feature>
<evidence type="ECO:0000313" key="4">
    <source>
        <dbReference type="Proteomes" id="UP000037035"/>
    </source>
</evidence>
<name>A0A0L6VS98_9BASI</name>
<gene>
    <name evidence="3" type="ORF">VP01_1124g6</name>
</gene>
<feature type="region of interest" description="Disordered" evidence="1">
    <location>
        <begin position="24"/>
        <end position="62"/>
    </location>
</feature>
<feature type="chain" id="PRO_5005568733" evidence="2">
    <location>
        <begin position="21"/>
        <end position="212"/>
    </location>
</feature>
<comment type="caution">
    <text evidence="3">The sequence shown here is derived from an EMBL/GenBank/DDBJ whole genome shotgun (WGS) entry which is preliminary data.</text>
</comment>
<dbReference type="VEuPathDB" id="FungiDB:VP01_1124g6"/>
<protein>
    <submittedName>
        <fullName evidence="3">Uncharacterized protein</fullName>
    </submittedName>
</protein>
<dbReference type="EMBL" id="LAVV01001388">
    <property type="protein sequence ID" value="KNZ63588.1"/>
    <property type="molecule type" value="Genomic_DNA"/>
</dbReference>
<keyword evidence="2" id="KW-0732">Signal</keyword>
<accession>A0A0L6VS98</accession>
<keyword evidence="4" id="KW-1185">Reference proteome</keyword>
<sequence length="212" mass="22441">MYHSFFATALLILSNAAVHAQGSSTITADPHKIPTTGTPPGVNEPTSAGTPPGNTPPTLPPAVPVQCTATFLPFSERDLAEMAKSEPTPGNQNSTMPDPATLSNVPTSAFCKNDSMTAVCSLDSCKLRPETTTECVNCHEYIINAAGDDGTVRPEDVGTIQCTESYNLNKTDTKTPFICANKEQSKVFSCKACSKPRFCDTCYDVKALAPSS</sequence>
<evidence type="ECO:0000313" key="3">
    <source>
        <dbReference type="EMBL" id="KNZ63588.1"/>
    </source>
</evidence>
<dbReference type="OrthoDB" id="2506966at2759"/>
<evidence type="ECO:0000256" key="1">
    <source>
        <dbReference type="SAM" id="MobiDB-lite"/>
    </source>
</evidence>
<proteinExistence type="predicted"/>
<evidence type="ECO:0000256" key="2">
    <source>
        <dbReference type="SAM" id="SignalP"/>
    </source>
</evidence>
<feature type="compositionally biased region" description="Pro residues" evidence="1">
    <location>
        <begin position="53"/>
        <end position="62"/>
    </location>
</feature>
<reference evidence="3 4" key="1">
    <citation type="submission" date="2015-08" db="EMBL/GenBank/DDBJ databases">
        <title>Next Generation Sequencing and Analysis of the Genome of Puccinia sorghi L Schw, the Causal Agent of Maize Common Rust.</title>
        <authorList>
            <person name="Rochi L."/>
            <person name="Burguener G."/>
            <person name="Darino M."/>
            <person name="Turjanski A."/>
            <person name="Kreff E."/>
            <person name="Dieguez M.J."/>
            <person name="Sacco F."/>
        </authorList>
    </citation>
    <scope>NUCLEOTIDE SEQUENCE [LARGE SCALE GENOMIC DNA]</scope>
    <source>
        <strain evidence="3 4">RO10H11247</strain>
    </source>
</reference>
<dbReference type="AlphaFoldDB" id="A0A0L6VS98"/>
<organism evidence="3 4">
    <name type="scientific">Puccinia sorghi</name>
    <dbReference type="NCBI Taxonomy" id="27349"/>
    <lineage>
        <taxon>Eukaryota</taxon>
        <taxon>Fungi</taxon>
        <taxon>Dikarya</taxon>
        <taxon>Basidiomycota</taxon>
        <taxon>Pucciniomycotina</taxon>
        <taxon>Pucciniomycetes</taxon>
        <taxon>Pucciniales</taxon>
        <taxon>Pucciniaceae</taxon>
        <taxon>Puccinia</taxon>
    </lineage>
</organism>
<dbReference type="STRING" id="27349.A0A0L6VS98"/>
<dbReference type="Proteomes" id="UP000037035">
    <property type="component" value="Unassembled WGS sequence"/>
</dbReference>